<dbReference type="KEGG" id="spib:G8759_20285"/>
<dbReference type="RefSeq" id="WP_167211552.1">
    <property type="nucleotide sequence ID" value="NZ_CP050063.1"/>
</dbReference>
<gene>
    <name evidence="1" type="ORF">G8759_20285</name>
</gene>
<evidence type="ECO:0000313" key="1">
    <source>
        <dbReference type="EMBL" id="QIP14789.1"/>
    </source>
</evidence>
<sequence>MNVFYKQVFIPLLVLLLATNLISHAQTRIKDIRPGASSSSPEQLTSINGTLYFVANDGIHGKELWKSDGTEQGTVLVKDITSGVEDGQVQHLTNVNGILFFSAKIISAFGPANELYKSDGTADGTVELLDGQGNKAESKNPDNLTNLGGILYYTNTLSLGGYSYTNLLKSNGTNAPGTGRITYLPSEPPNFFKISQLTVLNGILYFTYGGALWQSDGSLVGTVKVKTIAPGPGNIEIQNMINVNNTLFFTADDGQSSGVRRLWKSDGTANGTVKLKDGIGNPAEAPNPANLTNVNGTLYYTSSIAKGGYGYWGLFKSDGTDSPGTSFVGTFIKSTADTPLIDTNIPYDATANQAASPSSLIDVGGTLYFVFAGNLWKSNGTSAGTIKVANAVNPSLLTNVNGTLYFLSGPGSIYKTDPSANSAVAVFTSSDPTYNLTNVNGTLFFTHADPATTGVELYKLDSASPPSDFSITGVTNVNCSELTAGLRSLTFTPTYAGINGQPISFSVVNELSPTLSAGPYTLSLYTDNPVITLKATQTGTASEVSYVYNWLAACESNPPPSADFAITGVTSVNCATVSAGLRSLTFTPTYAGINGQPISFSVVNELLPTFNSGPYTLNLYTDNPVITLKATQAGTATEASYVYNWLAACGQGARIGDESISALQVKLLGNPVHNAVDVEVTSAEGSHLNLSLTDMQGNLIGYNKTEQAHVTERFRFSVSDQSAGVLLLRVSTNRETKTVRIVKTN</sequence>
<dbReference type="EMBL" id="CP050063">
    <property type="protein sequence ID" value="QIP14789.1"/>
    <property type="molecule type" value="Genomic_DNA"/>
</dbReference>
<keyword evidence="2" id="KW-1185">Reference proteome</keyword>
<organism evidence="1 2">
    <name type="scientific">Spirosoma aureum</name>
    <dbReference type="NCBI Taxonomy" id="2692134"/>
    <lineage>
        <taxon>Bacteria</taxon>
        <taxon>Pseudomonadati</taxon>
        <taxon>Bacteroidota</taxon>
        <taxon>Cytophagia</taxon>
        <taxon>Cytophagales</taxon>
        <taxon>Cytophagaceae</taxon>
        <taxon>Spirosoma</taxon>
    </lineage>
</organism>
<proteinExistence type="predicted"/>
<accession>A0A6G9AR28</accession>
<protein>
    <submittedName>
        <fullName evidence="1">T9SS type A sorting domain-containing protein</fullName>
    </submittedName>
</protein>
<dbReference type="NCBIfam" id="TIGR04534">
    <property type="entry name" value="ELWxxDGT_rpt"/>
    <property type="match status" value="1"/>
</dbReference>
<name>A0A6G9AR28_9BACT</name>
<dbReference type="InterPro" id="IPR026444">
    <property type="entry name" value="Secre_tail"/>
</dbReference>
<reference evidence="1 2" key="1">
    <citation type="submission" date="2020-03" db="EMBL/GenBank/DDBJ databases">
        <authorList>
            <person name="Kim M.K."/>
        </authorList>
    </citation>
    <scope>NUCLEOTIDE SEQUENCE [LARGE SCALE GENOMIC DNA]</scope>
    <source>
        <strain evidence="1 2">BT328</strain>
    </source>
</reference>
<evidence type="ECO:0000313" key="2">
    <source>
        <dbReference type="Proteomes" id="UP000501802"/>
    </source>
</evidence>
<dbReference type="Proteomes" id="UP000501802">
    <property type="component" value="Chromosome"/>
</dbReference>
<dbReference type="NCBIfam" id="TIGR04183">
    <property type="entry name" value="Por_Secre_tail"/>
    <property type="match status" value="1"/>
</dbReference>
<dbReference type="AlphaFoldDB" id="A0A6G9AR28"/>
<dbReference type="InterPro" id="IPR030916">
    <property type="entry name" value="ELWxxDGT_rpt"/>
</dbReference>